<organism evidence="1 2">
    <name type="scientific">Streptomyces coeruleofuscus</name>
    <dbReference type="NCBI Taxonomy" id="66879"/>
    <lineage>
        <taxon>Bacteria</taxon>
        <taxon>Bacillati</taxon>
        <taxon>Actinomycetota</taxon>
        <taxon>Actinomycetes</taxon>
        <taxon>Kitasatosporales</taxon>
        <taxon>Streptomycetaceae</taxon>
        <taxon>Streptomyces</taxon>
    </lineage>
</organism>
<gene>
    <name evidence="1" type="ORF">GCM10010255_54790</name>
</gene>
<name>A0ABN3IQ57_9ACTN</name>
<evidence type="ECO:0000313" key="2">
    <source>
        <dbReference type="Proteomes" id="UP001499986"/>
    </source>
</evidence>
<sequence>MDHGEFIPTVAARTASVGGDPGDAGASRSAVSSPVSAALAGLTRPAAAWRIMGRVRLEAITWDRLGDLLAERLLELKPADGSPWPRVAFDGAPAARPGDLARRVSEALRIRGRSSLVVGTEDFLRPASVRLEYGHRDVESYYSGWYDTNALWREVFGPLEAGGDGRVLPDLWDPAADRATRSPYAQLPPGGVLLLHGPFLLRHWFPFDLSVHVLLSPGALRRRTPEAEHWTLPAFERYGQETDPAGTADVLVRADDPRHPAWGG</sequence>
<accession>A0ABN3IQ57</accession>
<evidence type="ECO:0000313" key="1">
    <source>
        <dbReference type="EMBL" id="GAA2411117.1"/>
    </source>
</evidence>
<dbReference type="Proteomes" id="UP001499986">
    <property type="component" value="Unassembled WGS sequence"/>
</dbReference>
<keyword evidence="2" id="KW-1185">Reference proteome</keyword>
<dbReference type="Gene3D" id="3.40.50.300">
    <property type="entry name" value="P-loop containing nucleotide triphosphate hydrolases"/>
    <property type="match status" value="1"/>
</dbReference>
<dbReference type="EMBL" id="BAAASE010000007">
    <property type="protein sequence ID" value="GAA2411117.1"/>
    <property type="molecule type" value="Genomic_DNA"/>
</dbReference>
<dbReference type="SUPFAM" id="SSF52540">
    <property type="entry name" value="P-loop containing nucleoside triphosphate hydrolases"/>
    <property type="match status" value="1"/>
</dbReference>
<comment type="caution">
    <text evidence="1">The sequence shown here is derived from an EMBL/GenBank/DDBJ whole genome shotgun (WGS) entry which is preliminary data.</text>
</comment>
<dbReference type="InterPro" id="IPR027417">
    <property type="entry name" value="P-loop_NTPase"/>
</dbReference>
<reference evidence="1 2" key="1">
    <citation type="journal article" date="2019" name="Int. J. Syst. Evol. Microbiol.">
        <title>The Global Catalogue of Microorganisms (GCM) 10K type strain sequencing project: providing services to taxonomists for standard genome sequencing and annotation.</title>
        <authorList>
            <consortium name="The Broad Institute Genomics Platform"/>
            <consortium name="The Broad Institute Genome Sequencing Center for Infectious Disease"/>
            <person name="Wu L."/>
            <person name="Ma J."/>
        </authorList>
    </citation>
    <scope>NUCLEOTIDE SEQUENCE [LARGE SCALE GENOMIC DNA]</scope>
    <source>
        <strain evidence="1 2">JCM 4358</strain>
    </source>
</reference>
<evidence type="ECO:0008006" key="3">
    <source>
        <dbReference type="Google" id="ProtNLM"/>
    </source>
</evidence>
<proteinExistence type="predicted"/>
<protein>
    <recommendedName>
        <fullName evidence="3">Uridine kinase</fullName>
    </recommendedName>
</protein>